<dbReference type="InterPro" id="IPR013696">
    <property type="entry name" value="TiaS_FLD"/>
</dbReference>
<evidence type="ECO:0000259" key="2">
    <source>
        <dbReference type="Pfam" id="PF22641"/>
    </source>
</evidence>
<dbReference type="PANTHER" id="PTHR40705">
    <property type="entry name" value="TRNA(ILE2) 2-AGMATINYLCYTIDINE SYNTHETASE TIAS"/>
    <property type="match status" value="1"/>
</dbReference>
<feature type="domain" description="TiaS FLD" evidence="1">
    <location>
        <begin position="167"/>
        <end position="281"/>
    </location>
</feature>
<dbReference type="Gene3D" id="2.40.50.1010">
    <property type="match status" value="1"/>
</dbReference>
<dbReference type="Gene3D" id="3.30.70.2200">
    <property type="match status" value="1"/>
</dbReference>
<dbReference type="Pfam" id="PF22641">
    <property type="entry name" value="TiaS_TCKD"/>
    <property type="match status" value="1"/>
</dbReference>
<dbReference type="AlphaFoldDB" id="A0A075GHI4"/>
<protein>
    <submittedName>
        <fullName evidence="3">tRNA(Ile2) 2-agmatinylcytidine synthetase</fullName>
    </submittedName>
</protein>
<proteinExistence type="predicted"/>
<feature type="domain" description="TiaS-like TCKD" evidence="2">
    <location>
        <begin position="4"/>
        <end position="153"/>
    </location>
</feature>
<evidence type="ECO:0000259" key="1">
    <source>
        <dbReference type="Pfam" id="PF08489"/>
    </source>
</evidence>
<dbReference type="Pfam" id="PF08489">
    <property type="entry name" value="TiaS_FLD"/>
    <property type="match status" value="1"/>
</dbReference>
<reference evidence="3" key="1">
    <citation type="journal article" date="2014" name="Genome Biol. Evol.">
        <title>Pangenome evidence for extensive interdomain horizontal transfer affecting lineage core and shell genes in uncultured planktonic thaumarchaeota and euryarchaeota.</title>
        <authorList>
            <person name="Deschamps P."/>
            <person name="Zivanovic Y."/>
            <person name="Moreira D."/>
            <person name="Rodriguez-Valera F."/>
            <person name="Lopez-Garcia P."/>
        </authorList>
    </citation>
    <scope>NUCLEOTIDE SEQUENCE</scope>
</reference>
<dbReference type="Gene3D" id="3.90.600.20">
    <property type="match status" value="1"/>
</dbReference>
<evidence type="ECO:0000313" key="3">
    <source>
        <dbReference type="EMBL" id="AIF01068.1"/>
    </source>
</evidence>
<dbReference type="EMBL" id="KF900611">
    <property type="protein sequence ID" value="AIF01068.1"/>
    <property type="molecule type" value="Genomic_DNA"/>
</dbReference>
<sequence>MGWIGLDDTDSPEGGCTTWDMHLLLTHLEENGFRLVGAPRLVRLWPHAPRRTRGNAALSAEIVPIELGVEEGRTGEQRVQNQEGLNQEKKLVTILEQWFNQRFQHLHQITHPDDGTTPSPTLVWSREKLPVDWYWSAVREWVEPALLLAALDELEGTQVWSVGRTDGVVGASSAIAWPADRDWTWEATAWRMAENIGSERKVPSESVAEMAELFSGTILNRDPNAGRSLIAPRTPCPVLYGIRAEDEQSANSAHEWLQSQKSVEKCVAKRTHKSNQATGDHLLSDNSGVTISPVTDRKGGHASVEVYDGNSQLVLVAFSEGGEVNELLRTCQPGDRLSWRGTVAPDCSIHLENLRLDDAVPRIENRPKCECGSRFRRKGRGQPLTCAVCSNESHSFWLGSIIHGEGTWVEPPISQRRHLAMPLNREPKV</sequence>
<dbReference type="PANTHER" id="PTHR40705:SF2">
    <property type="entry name" value="DUF1743 DOMAIN-CONTAINING PROTEIN"/>
    <property type="match status" value="1"/>
</dbReference>
<accession>A0A075GHI4</accession>
<organism evidence="3">
    <name type="scientific">uncultured marine group II/III euryarchaeote KM3_141_C05</name>
    <dbReference type="NCBI Taxonomy" id="1457876"/>
    <lineage>
        <taxon>Archaea</taxon>
        <taxon>Methanobacteriati</taxon>
        <taxon>Methanobacteriota</taxon>
        <taxon>environmental samples</taxon>
    </lineage>
</organism>
<dbReference type="InterPro" id="IPR053870">
    <property type="entry name" value="TiaS-like_TCKD"/>
</dbReference>
<name>A0A075GHI4_9EURY</name>